<proteinExistence type="predicted"/>
<sequence>MLRSRKKDVNIKPNRKLDKRSSRGMLYENEELRLRTIEINAEVERGQCDLKKLRRENQRLRRDIWSLREEYERLEAEMARMRDGVEGVHEEGKTVVRRRFEDEDDDEEEDFDGDEEDEEEENAENLQKVNYYNSGKLPEESKAEERRSPEAGEAEVTVAVVAGGSRKWTGSVGVSMVYDSRTIAH</sequence>
<name>A0A8K0KCF2_LADFU</name>
<feature type="compositionally biased region" description="Acidic residues" evidence="1">
    <location>
        <begin position="102"/>
        <end position="123"/>
    </location>
</feature>
<keyword evidence="3" id="KW-1185">Reference proteome</keyword>
<reference evidence="2" key="2">
    <citation type="submission" date="2017-10" db="EMBL/GenBank/DDBJ databases">
        <title>Ladona fulva Genome sequencing and assembly.</title>
        <authorList>
            <person name="Murali S."/>
            <person name="Richards S."/>
            <person name="Bandaranaike D."/>
            <person name="Bellair M."/>
            <person name="Blankenburg K."/>
            <person name="Chao H."/>
            <person name="Dinh H."/>
            <person name="Doddapaneni H."/>
            <person name="Dugan-Rocha S."/>
            <person name="Elkadiri S."/>
            <person name="Gnanaolivu R."/>
            <person name="Hernandez B."/>
            <person name="Skinner E."/>
            <person name="Javaid M."/>
            <person name="Lee S."/>
            <person name="Li M."/>
            <person name="Ming W."/>
            <person name="Munidasa M."/>
            <person name="Muniz J."/>
            <person name="Nguyen L."/>
            <person name="Hughes D."/>
            <person name="Osuji N."/>
            <person name="Pu L.-L."/>
            <person name="Puazo M."/>
            <person name="Qu C."/>
            <person name="Quiroz J."/>
            <person name="Raj R."/>
            <person name="Weissenberger G."/>
            <person name="Xin Y."/>
            <person name="Zou X."/>
            <person name="Han Y."/>
            <person name="Worley K."/>
            <person name="Muzny D."/>
            <person name="Gibbs R."/>
        </authorList>
    </citation>
    <scope>NUCLEOTIDE SEQUENCE</scope>
    <source>
        <strain evidence="2">Sampled in the wild</strain>
    </source>
</reference>
<dbReference type="EMBL" id="KZ308612">
    <property type="protein sequence ID" value="KAG8232330.1"/>
    <property type="molecule type" value="Genomic_DNA"/>
</dbReference>
<feature type="compositionally biased region" description="Basic and acidic residues" evidence="1">
    <location>
        <begin position="137"/>
        <end position="150"/>
    </location>
</feature>
<comment type="caution">
    <text evidence="2">The sequence shown here is derived from an EMBL/GenBank/DDBJ whole genome shotgun (WGS) entry which is preliminary data.</text>
</comment>
<dbReference type="Proteomes" id="UP000792457">
    <property type="component" value="Unassembled WGS sequence"/>
</dbReference>
<dbReference type="AlphaFoldDB" id="A0A8K0KCF2"/>
<evidence type="ECO:0000313" key="3">
    <source>
        <dbReference type="Proteomes" id="UP000792457"/>
    </source>
</evidence>
<feature type="compositionally biased region" description="Basic and acidic residues" evidence="1">
    <location>
        <begin position="7"/>
        <end position="21"/>
    </location>
</feature>
<protein>
    <submittedName>
        <fullName evidence="2">Uncharacterized protein</fullName>
    </submittedName>
</protein>
<evidence type="ECO:0000256" key="1">
    <source>
        <dbReference type="SAM" id="MobiDB-lite"/>
    </source>
</evidence>
<feature type="region of interest" description="Disordered" evidence="1">
    <location>
        <begin position="85"/>
        <end position="154"/>
    </location>
</feature>
<organism evidence="2 3">
    <name type="scientific">Ladona fulva</name>
    <name type="common">Scarce chaser dragonfly</name>
    <name type="synonym">Libellula fulva</name>
    <dbReference type="NCBI Taxonomy" id="123851"/>
    <lineage>
        <taxon>Eukaryota</taxon>
        <taxon>Metazoa</taxon>
        <taxon>Ecdysozoa</taxon>
        <taxon>Arthropoda</taxon>
        <taxon>Hexapoda</taxon>
        <taxon>Insecta</taxon>
        <taxon>Pterygota</taxon>
        <taxon>Palaeoptera</taxon>
        <taxon>Odonata</taxon>
        <taxon>Epiprocta</taxon>
        <taxon>Anisoptera</taxon>
        <taxon>Libelluloidea</taxon>
        <taxon>Libellulidae</taxon>
        <taxon>Ladona</taxon>
    </lineage>
</organism>
<dbReference type="OrthoDB" id="6363430at2759"/>
<feature type="compositionally biased region" description="Basic and acidic residues" evidence="1">
    <location>
        <begin position="85"/>
        <end position="101"/>
    </location>
</feature>
<evidence type="ECO:0000313" key="2">
    <source>
        <dbReference type="EMBL" id="KAG8232330.1"/>
    </source>
</evidence>
<feature type="region of interest" description="Disordered" evidence="1">
    <location>
        <begin position="1"/>
        <end position="23"/>
    </location>
</feature>
<gene>
    <name evidence="2" type="ORF">J437_LFUL012920</name>
</gene>
<feature type="compositionally biased region" description="Polar residues" evidence="1">
    <location>
        <begin position="124"/>
        <end position="133"/>
    </location>
</feature>
<accession>A0A8K0KCF2</accession>
<reference evidence="2" key="1">
    <citation type="submission" date="2013-04" db="EMBL/GenBank/DDBJ databases">
        <authorList>
            <person name="Qu J."/>
            <person name="Murali S.C."/>
            <person name="Bandaranaike D."/>
            <person name="Bellair M."/>
            <person name="Blankenburg K."/>
            <person name="Chao H."/>
            <person name="Dinh H."/>
            <person name="Doddapaneni H."/>
            <person name="Downs B."/>
            <person name="Dugan-Rocha S."/>
            <person name="Elkadiri S."/>
            <person name="Gnanaolivu R.D."/>
            <person name="Hernandez B."/>
            <person name="Javaid M."/>
            <person name="Jayaseelan J.C."/>
            <person name="Lee S."/>
            <person name="Li M."/>
            <person name="Ming W."/>
            <person name="Munidasa M."/>
            <person name="Muniz J."/>
            <person name="Nguyen L."/>
            <person name="Ongeri F."/>
            <person name="Osuji N."/>
            <person name="Pu L.-L."/>
            <person name="Puazo M."/>
            <person name="Qu C."/>
            <person name="Quiroz J."/>
            <person name="Raj R."/>
            <person name="Weissenberger G."/>
            <person name="Xin Y."/>
            <person name="Zou X."/>
            <person name="Han Y."/>
            <person name="Richards S."/>
            <person name="Worley K."/>
            <person name="Muzny D."/>
            <person name="Gibbs R."/>
        </authorList>
    </citation>
    <scope>NUCLEOTIDE SEQUENCE</scope>
    <source>
        <strain evidence="2">Sampled in the wild</strain>
    </source>
</reference>